<comment type="caution">
    <text evidence="1">The sequence shown here is derived from an EMBL/GenBank/DDBJ whole genome shotgun (WGS) entry which is preliminary data.</text>
</comment>
<dbReference type="Proteomes" id="UP001518872">
    <property type="component" value="Unassembled WGS sequence"/>
</dbReference>
<reference evidence="1 2" key="1">
    <citation type="submission" date="2021-02" db="EMBL/GenBank/DDBJ databases">
        <authorList>
            <person name="Ra J.-S."/>
        </authorList>
    </citation>
    <scope>NUCLEOTIDE SEQUENCE [LARGE SCALE GENOMIC DNA]</scope>
    <source>
        <strain evidence="1 2">MMS20-R1-14</strain>
    </source>
</reference>
<evidence type="ECO:0000313" key="1">
    <source>
        <dbReference type="EMBL" id="MBM7077274.1"/>
    </source>
</evidence>
<accession>A0ABS2ITA8</accession>
<sequence>MEGLVVATITATVMTTGVTATAMAAVPAGHSDAAASSDPGSRLLADTAPLIRYRGSKKDHMSSVFHPGQGYAPEFVMGQIHSTPQAGTHPLFHALRAPTERLLP</sequence>
<evidence type="ECO:0000313" key="2">
    <source>
        <dbReference type="Proteomes" id="UP001518872"/>
    </source>
</evidence>
<name>A0ABS2ITA8_9ACTN</name>
<proteinExistence type="predicted"/>
<dbReference type="EMBL" id="JAFEUC010000005">
    <property type="protein sequence ID" value="MBM7077274.1"/>
    <property type="molecule type" value="Genomic_DNA"/>
</dbReference>
<organism evidence="1 2">
    <name type="scientific">Micromonospora humida</name>
    <dbReference type="NCBI Taxonomy" id="2809018"/>
    <lineage>
        <taxon>Bacteria</taxon>
        <taxon>Bacillati</taxon>
        <taxon>Actinomycetota</taxon>
        <taxon>Actinomycetes</taxon>
        <taxon>Micromonosporales</taxon>
        <taxon>Micromonosporaceae</taxon>
        <taxon>Micromonospora</taxon>
    </lineage>
</organism>
<keyword evidence="2" id="KW-1185">Reference proteome</keyword>
<protein>
    <submittedName>
        <fullName evidence="1">Uncharacterized protein</fullName>
    </submittedName>
</protein>
<gene>
    <name evidence="1" type="ORF">JQX11_13095</name>
</gene>
<dbReference type="RefSeq" id="WP_204925244.1">
    <property type="nucleotide sequence ID" value="NZ_JAFEUC010000005.1"/>
</dbReference>